<reference evidence="2" key="1">
    <citation type="submission" date="2020-07" db="EMBL/GenBank/DDBJ databases">
        <title>Clarias magur genome sequencing, assembly and annotation.</title>
        <authorList>
            <person name="Kushwaha B."/>
            <person name="Kumar R."/>
            <person name="Das P."/>
            <person name="Joshi C.G."/>
            <person name="Kumar D."/>
            <person name="Nagpure N.S."/>
            <person name="Pandey M."/>
            <person name="Agarwal S."/>
            <person name="Srivastava S."/>
            <person name="Singh M."/>
            <person name="Sahoo L."/>
            <person name="Jayasankar P."/>
            <person name="Meher P.K."/>
            <person name="Koringa P.G."/>
            <person name="Iquebal M.A."/>
            <person name="Das S.P."/>
            <person name="Bit A."/>
            <person name="Patnaik S."/>
            <person name="Patel N."/>
            <person name="Shah T.M."/>
            <person name="Hinsu A."/>
            <person name="Jena J.K."/>
        </authorList>
    </citation>
    <scope>NUCLEOTIDE SEQUENCE</scope>
    <source>
        <strain evidence="2">CIFAMagur01</strain>
        <tissue evidence="2">Testis</tissue>
    </source>
</reference>
<feature type="compositionally biased region" description="Basic and acidic residues" evidence="1">
    <location>
        <begin position="52"/>
        <end position="61"/>
    </location>
</feature>
<protein>
    <submittedName>
        <fullName evidence="2">Uncharacterized protein</fullName>
    </submittedName>
</protein>
<dbReference type="Proteomes" id="UP000727407">
    <property type="component" value="Unassembled WGS sequence"/>
</dbReference>
<organism evidence="2 3">
    <name type="scientific">Clarias magur</name>
    <name type="common">Asian catfish</name>
    <name type="synonym">Macropteronotus magur</name>
    <dbReference type="NCBI Taxonomy" id="1594786"/>
    <lineage>
        <taxon>Eukaryota</taxon>
        <taxon>Metazoa</taxon>
        <taxon>Chordata</taxon>
        <taxon>Craniata</taxon>
        <taxon>Vertebrata</taxon>
        <taxon>Euteleostomi</taxon>
        <taxon>Actinopterygii</taxon>
        <taxon>Neopterygii</taxon>
        <taxon>Teleostei</taxon>
        <taxon>Ostariophysi</taxon>
        <taxon>Siluriformes</taxon>
        <taxon>Clariidae</taxon>
        <taxon>Clarias</taxon>
    </lineage>
</organism>
<dbReference type="AlphaFoldDB" id="A0A8J5CA68"/>
<name>A0A8J5CA68_CLAMG</name>
<feature type="region of interest" description="Disordered" evidence="1">
    <location>
        <begin position="31"/>
        <end position="61"/>
    </location>
</feature>
<dbReference type="EMBL" id="QNUK01000001">
    <property type="protein sequence ID" value="KAF5910228.1"/>
    <property type="molecule type" value="Genomic_DNA"/>
</dbReference>
<feature type="compositionally biased region" description="Polar residues" evidence="1">
    <location>
        <begin position="37"/>
        <end position="51"/>
    </location>
</feature>
<evidence type="ECO:0000256" key="1">
    <source>
        <dbReference type="SAM" id="MobiDB-lite"/>
    </source>
</evidence>
<gene>
    <name evidence="2" type="ORF">DAT39_000056</name>
</gene>
<comment type="caution">
    <text evidence="2">The sequence shown here is derived from an EMBL/GenBank/DDBJ whole genome shotgun (WGS) entry which is preliminary data.</text>
</comment>
<evidence type="ECO:0000313" key="3">
    <source>
        <dbReference type="Proteomes" id="UP000727407"/>
    </source>
</evidence>
<keyword evidence="3" id="KW-1185">Reference proteome</keyword>
<proteinExistence type="predicted"/>
<sequence length="61" mass="6862">MARGQHLGKQFVVACTESILQVSVQEMKHSRGHGESWESTESSFTVDSQYTRGRECTADEE</sequence>
<evidence type="ECO:0000313" key="2">
    <source>
        <dbReference type="EMBL" id="KAF5910228.1"/>
    </source>
</evidence>
<accession>A0A8J5CA68</accession>